<sequence>MFANAYEIARKFTRPVICSMRHIDGSVKCGVGAFTILNSEGWMVTTAHIIQVMLTFKQ</sequence>
<proteinExistence type="predicted"/>
<protein>
    <submittedName>
        <fullName evidence="1">Uncharacterized protein</fullName>
    </submittedName>
</protein>
<gene>
    <name evidence="1" type="ORF">S06H3_40041</name>
</gene>
<reference evidence="1" key="1">
    <citation type="journal article" date="2014" name="Front. Microbiol.">
        <title>High frequency of phylogenetically diverse reductive dehalogenase-homologous genes in deep subseafloor sedimentary metagenomes.</title>
        <authorList>
            <person name="Kawai M."/>
            <person name="Futagami T."/>
            <person name="Toyoda A."/>
            <person name="Takaki Y."/>
            <person name="Nishi S."/>
            <person name="Hori S."/>
            <person name="Arai W."/>
            <person name="Tsubouchi T."/>
            <person name="Morono Y."/>
            <person name="Uchiyama I."/>
            <person name="Ito T."/>
            <person name="Fujiyama A."/>
            <person name="Inagaki F."/>
            <person name="Takami H."/>
        </authorList>
    </citation>
    <scope>NUCLEOTIDE SEQUENCE</scope>
    <source>
        <strain evidence="1">Expedition CK06-06</strain>
    </source>
</reference>
<dbReference type="EMBL" id="BARV01024541">
    <property type="protein sequence ID" value="GAI46588.1"/>
    <property type="molecule type" value="Genomic_DNA"/>
</dbReference>
<comment type="caution">
    <text evidence="1">The sequence shown here is derived from an EMBL/GenBank/DDBJ whole genome shotgun (WGS) entry which is preliminary data.</text>
</comment>
<feature type="non-terminal residue" evidence="1">
    <location>
        <position position="58"/>
    </location>
</feature>
<accession>X1NSM2</accession>
<evidence type="ECO:0000313" key="1">
    <source>
        <dbReference type="EMBL" id="GAI46588.1"/>
    </source>
</evidence>
<name>X1NSM2_9ZZZZ</name>
<organism evidence="1">
    <name type="scientific">marine sediment metagenome</name>
    <dbReference type="NCBI Taxonomy" id="412755"/>
    <lineage>
        <taxon>unclassified sequences</taxon>
        <taxon>metagenomes</taxon>
        <taxon>ecological metagenomes</taxon>
    </lineage>
</organism>
<dbReference type="AlphaFoldDB" id="X1NSM2"/>